<accession>A0A344UR16</accession>
<feature type="domain" description="Solute-binding protein family 3/N-terminal" evidence="2">
    <location>
        <begin position="46"/>
        <end position="128"/>
    </location>
</feature>
<dbReference type="InterPro" id="IPR001638">
    <property type="entry name" value="Solute-binding_3/MltF_N"/>
</dbReference>
<dbReference type="Pfam" id="PF00497">
    <property type="entry name" value="SBP_bac_3"/>
    <property type="match status" value="1"/>
</dbReference>
<dbReference type="SUPFAM" id="SSF53850">
    <property type="entry name" value="Periplasmic binding protein-like II"/>
    <property type="match status" value="1"/>
</dbReference>
<protein>
    <recommendedName>
        <fullName evidence="2">Solute-binding protein family 3/N-terminal domain-containing protein</fullName>
    </recommendedName>
</protein>
<evidence type="ECO:0000259" key="2">
    <source>
        <dbReference type="Pfam" id="PF00497"/>
    </source>
</evidence>
<evidence type="ECO:0000256" key="1">
    <source>
        <dbReference type="SAM" id="SignalP"/>
    </source>
</evidence>
<dbReference type="Proteomes" id="UP000251995">
    <property type="component" value="Chromosome"/>
</dbReference>
<sequence length="164" mass="17405">MRPASMRIRRPTGLLMALLLCLVAGCSASWPRDTSGSLDAATGGTLRVGVSVNPPWVTRAPNGGVSGSEARLVRGYARTIDADIRWRVGSESVLAEEIRDGELDVVIGGLTSKSPWTDKMALTRPYRTVTAPDGSSVKMVMGAPLGENALLVSLEKYLAEHGAR</sequence>
<organism evidence="3 4">
    <name type="scientific">Acidipropionibacterium virtanenii</name>
    <dbReference type="NCBI Taxonomy" id="2057246"/>
    <lineage>
        <taxon>Bacteria</taxon>
        <taxon>Bacillati</taxon>
        <taxon>Actinomycetota</taxon>
        <taxon>Actinomycetes</taxon>
        <taxon>Propionibacteriales</taxon>
        <taxon>Propionibacteriaceae</taxon>
        <taxon>Acidipropionibacterium</taxon>
    </lineage>
</organism>
<feature type="chain" id="PRO_5038577549" description="Solute-binding protein family 3/N-terminal domain-containing protein" evidence="1">
    <location>
        <begin position="29"/>
        <end position="164"/>
    </location>
</feature>
<dbReference type="KEGG" id="acij:JS278_00521"/>
<gene>
    <name evidence="3" type="ORF">JS278_00521</name>
</gene>
<dbReference type="Gene3D" id="3.40.190.10">
    <property type="entry name" value="Periplasmic binding protein-like II"/>
    <property type="match status" value="1"/>
</dbReference>
<evidence type="ECO:0000313" key="4">
    <source>
        <dbReference type="Proteomes" id="UP000251995"/>
    </source>
</evidence>
<feature type="signal peptide" evidence="1">
    <location>
        <begin position="1"/>
        <end position="28"/>
    </location>
</feature>
<evidence type="ECO:0000313" key="3">
    <source>
        <dbReference type="EMBL" id="AXE37714.1"/>
    </source>
</evidence>
<name>A0A344UR16_9ACTN</name>
<keyword evidence="4" id="KW-1185">Reference proteome</keyword>
<proteinExistence type="predicted"/>
<dbReference type="PROSITE" id="PS51257">
    <property type="entry name" value="PROKAR_LIPOPROTEIN"/>
    <property type="match status" value="1"/>
</dbReference>
<dbReference type="RefSeq" id="WP_220150024.1">
    <property type="nucleotide sequence ID" value="NZ_CP025198.1"/>
</dbReference>
<dbReference type="EMBL" id="CP025198">
    <property type="protein sequence ID" value="AXE37714.1"/>
    <property type="molecule type" value="Genomic_DNA"/>
</dbReference>
<keyword evidence="1" id="KW-0732">Signal</keyword>
<reference evidence="3 4" key="1">
    <citation type="submission" date="2017-12" db="EMBL/GenBank/DDBJ databases">
        <title>The whole genome sequence of the Acidipropionibacterium virtanenii sp. nov. type strain JS278.</title>
        <authorList>
            <person name="Laine P."/>
            <person name="Deptula P."/>
            <person name="Varmanen P."/>
            <person name="Auvinen P."/>
        </authorList>
    </citation>
    <scope>NUCLEOTIDE SEQUENCE [LARGE SCALE GENOMIC DNA]</scope>
    <source>
        <strain evidence="3 4">JS278</strain>
    </source>
</reference>
<dbReference type="AlphaFoldDB" id="A0A344UR16"/>